<reference evidence="2 3" key="1">
    <citation type="submission" date="2017-11" db="EMBL/GenBank/DDBJ databases">
        <title>Genomic Encyclopedia of Archaeal and Bacterial Type Strains, Phase II (KMG-II): From Individual Species to Whole Genera.</title>
        <authorList>
            <person name="Goeker M."/>
        </authorList>
    </citation>
    <scope>NUCLEOTIDE SEQUENCE [LARGE SCALE GENOMIC DNA]</scope>
    <source>
        <strain evidence="2 3">DSM 16400</strain>
    </source>
</reference>
<name>A0A2M9D656_9MICO</name>
<feature type="compositionally biased region" description="Low complexity" evidence="1">
    <location>
        <begin position="40"/>
        <end position="51"/>
    </location>
</feature>
<gene>
    <name evidence="2" type="ORF">CLV85_0362</name>
</gene>
<organism evidence="2 3">
    <name type="scientific">Salinibacterium amurskyense</name>
    <dbReference type="NCBI Taxonomy" id="205941"/>
    <lineage>
        <taxon>Bacteria</taxon>
        <taxon>Bacillati</taxon>
        <taxon>Actinomycetota</taxon>
        <taxon>Actinomycetes</taxon>
        <taxon>Micrococcales</taxon>
        <taxon>Microbacteriaceae</taxon>
        <taxon>Salinibacterium</taxon>
    </lineage>
</organism>
<dbReference type="EMBL" id="PGFH01000001">
    <property type="protein sequence ID" value="PJJ81191.1"/>
    <property type="molecule type" value="Genomic_DNA"/>
</dbReference>
<dbReference type="Proteomes" id="UP000231742">
    <property type="component" value="Unassembled WGS sequence"/>
</dbReference>
<dbReference type="RefSeq" id="WP_100387900.1">
    <property type="nucleotide sequence ID" value="NZ_BMZU01000001.1"/>
</dbReference>
<evidence type="ECO:0000256" key="1">
    <source>
        <dbReference type="SAM" id="MobiDB-lite"/>
    </source>
</evidence>
<keyword evidence="3" id="KW-1185">Reference proteome</keyword>
<protein>
    <recommendedName>
        <fullName evidence="4">DUF3558 domain-containing protein</fullName>
    </recommendedName>
</protein>
<evidence type="ECO:0008006" key="4">
    <source>
        <dbReference type="Google" id="ProtNLM"/>
    </source>
</evidence>
<accession>A0A2M9D656</accession>
<dbReference type="AlphaFoldDB" id="A0A2M9D656"/>
<comment type="caution">
    <text evidence="2">The sequence shown here is derived from an EMBL/GenBank/DDBJ whole genome shotgun (WGS) entry which is preliminary data.</text>
</comment>
<evidence type="ECO:0000313" key="3">
    <source>
        <dbReference type="Proteomes" id="UP000231742"/>
    </source>
</evidence>
<evidence type="ECO:0000313" key="2">
    <source>
        <dbReference type="EMBL" id="PJJ81191.1"/>
    </source>
</evidence>
<sequence>MDALHNPTTQVTTARARALLASAGAFLVALSLVGCTPASPEGGDTTPPEPEVTSEPEPEADPIVDPLVIPECDALLSISTARFLLTDNTELIEEETPGQAKNFQEVPIAAIDSILANASESRQCLWGIPNSGSFFTLAIADISEDDAIALETETMAASYSAVRAGDFSMFSLQVDGPVGPVGSNHFVVGDLWLYSTAYDLPTTNTVVDSALLQIRNANPSRDY</sequence>
<proteinExistence type="predicted"/>
<feature type="region of interest" description="Disordered" evidence="1">
    <location>
        <begin position="38"/>
        <end position="60"/>
    </location>
</feature>
<dbReference type="OrthoDB" id="9999544at2"/>